<dbReference type="OrthoDB" id="2331248at2759"/>
<dbReference type="Proteomes" id="UP000242875">
    <property type="component" value="Unassembled WGS sequence"/>
</dbReference>
<gene>
    <name evidence="1" type="ORF">BZG36_00471</name>
</gene>
<comment type="caution">
    <text evidence="1">The sequence shown here is derived from an EMBL/GenBank/DDBJ whole genome shotgun (WGS) entry which is preliminary data.</text>
</comment>
<sequence>MHDRVLDFESHWEPQKRGWTTVWNQNIWITTSGMFTPAPLACALQNTKKDRILYIVDYLFSSNLEGKKVMKEIQKSSLLTEEEVEMITYCNAEKLLGVRTQVEVLATATAPPA</sequence>
<keyword evidence="2" id="KW-1185">Reference proteome</keyword>
<evidence type="ECO:0000313" key="1">
    <source>
        <dbReference type="EMBL" id="OZJ06521.1"/>
    </source>
</evidence>
<dbReference type="InterPro" id="IPR032466">
    <property type="entry name" value="Metal_Hydrolase"/>
</dbReference>
<protein>
    <submittedName>
        <fullName evidence="1">Uncharacterized protein</fullName>
    </submittedName>
</protein>
<dbReference type="EMBL" id="MVBO01000003">
    <property type="protein sequence ID" value="OZJ06521.1"/>
    <property type="molecule type" value="Genomic_DNA"/>
</dbReference>
<name>A0A261Y7G2_9FUNG</name>
<organism evidence="1 2">
    <name type="scientific">Bifiguratus adelaidae</name>
    <dbReference type="NCBI Taxonomy" id="1938954"/>
    <lineage>
        <taxon>Eukaryota</taxon>
        <taxon>Fungi</taxon>
        <taxon>Fungi incertae sedis</taxon>
        <taxon>Mucoromycota</taxon>
        <taxon>Mucoromycotina</taxon>
        <taxon>Endogonomycetes</taxon>
        <taxon>Endogonales</taxon>
        <taxon>Endogonales incertae sedis</taxon>
        <taxon>Bifiguratus</taxon>
    </lineage>
</organism>
<dbReference type="Gene3D" id="3.20.20.140">
    <property type="entry name" value="Metal-dependent hydrolases"/>
    <property type="match status" value="1"/>
</dbReference>
<evidence type="ECO:0000313" key="2">
    <source>
        <dbReference type="Proteomes" id="UP000242875"/>
    </source>
</evidence>
<accession>A0A261Y7G2</accession>
<reference evidence="1 2" key="1">
    <citation type="journal article" date="2017" name="Mycologia">
        <title>Bifiguratus adelaidae, gen. et sp. nov., a new member of Mucoromycotina in endophytic and soil-dwelling habitats.</title>
        <authorList>
            <person name="Torres-Cruz T.J."/>
            <person name="Billingsley Tobias T.L."/>
            <person name="Almatruk M."/>
            <person name="Hesse C."/>
            <person name="Kuske C.R."/>
            <person name="Desiro A."/>
            <person name="Benucci G.M."/>
            <person name="Bonito G."/>
            <person name="Stajich J.E."/>
            <person name="Dunlap C."/>
            <person name="Arnold A.E."/>
            <person name="Porras-Alfaro A."/>
        </authorList>
    </citation>
    <scope>NUCLEOTIDE SEQUENCE [LARGE SCALE GENOMIC DNA]</scope>
    <source>
        <strain evidence="1 2">AZ0501</strain>
    </source>
</reference>
<dbReference type="SUPFAM" id="SSF51556">
    <property type="entry name" value="Metallo-dependent hydrolases"/>
    <property type="match status" value="1"/>
</dbReference>
<proteinExistence type="predicted"/>
<dbReference type="AlphaFoldDB" id="A0A261Y7G2"/>